<dbReference type="HOGENOM" id="CLU_3034626_0_0_1"/>
<accession>B4R4B4</accession>
<sequence>MYMCPISSCESVYLLPVEPTGNRTLSQSQVVRSDRCCARYVVSFLFFFCHFVYCR</sequence>
<name>B4R4B4_DROSI</name>
<reference evidence="1 2" key="1">
    <citation type="journal article" date="2007" name="Nature">
        <title>Evolution of genes and genomes on the Drosophila phylogeny.</title>
        <authorList>
            <consortium name="Drosophila 12 Genomes Consortium"/>
            <person name="Clark A.G."/>
            <person name="Eisen M.B."/>
            <person name="Smith D.R."/>
            <person name="Bergman C.M."/>
            <person name="Oliver B."/>
            <person name="Markow T.A."/>
            <person name="Kaufman T.C."/>
            <person name="Kellis M."/>
            <person name="Gelbart W."/>
            <person name="Iyer V.N."/>
            <person name="Pollard D.A."/>
            <person name="Sackton T.B."/>
            <person name="Larracuente A.M."/>
            <person name="Singh N.D."/>
            <person name="Abad J.P."/>
            <person name="Abt D.N."/>
            <person name="Adryan B."/>
            <person name="Aguade M."/>
            <person name="Akashi H."/>
            <person name="Anderson W.W."/>
            <person name="Aquadro C.F."/>
            <person name="Ardell D.H."/>
            <person name="Arguello R."/>
            <person name="Artieri C.G."/>
            <person name="Barbash D.A."/>
            <person name="Barker D."/>
            <person name="Barsanti P."/>
            <person name="Batterham P."/>
            <person name="Batzoglou S."/>
            <person name="Begun D."/>
            <person name="Bhutkar A."/>
            <person name="Blanco E."/>
            <person name="Bosak S.A."/>
            <person name="Bradley R.K."/>
            <person name="Brand A.D."/>
            <person name="Brent M.R."/>
            <person name="Brooks A.N."/>
            <person name="Brown R.H."/>
            <person name="Butlin R.K."/>
            <person name="Caggese C."/>
            <person name="Calvi B.R."/>
            <person name="Bernardo de Carvalho A."/>
            <person name="Caspi A."/>
            <person name="Castrezana S."/>
            <person name="Celniker S.E."/>
            <person name="Chang J.L."/>
            <person name="Chapple C."/>
            <person name="Chatterji S."/>
            <person name="Chinwalla A."/>
            <person name="Civetta A."/>
            <person name="Clifton S.W."/>
            <person name="Comeron J.M."/>
            <person name="Costello J.C."/>
            <person name="Coyne J.A."/>
            <person name="Daub J."/>
            <person name="David R.G."/>
            <person name="Delcher A.L."/>
            <person name="Delehaunty K."/>
            <person name="Do C.B."/>
            <person name="Ebling H."/>
            <person name="Edwards K."/>
            <person name="Eickbush T."/>
            <person name="Evans J.D."/>
            <person name="Filipski A."/>
            <person name="Findeiss S."/>
            <person name="Freyhult E."/>
            <person name="Fulton L."/>
            <person name="Fulton R."/>
            <person name="Garcia A.C."/>
            <person name="Gardiner A."/>
            <person name="Garfield D.A."/>
            <person name="Garvin B.E."/>
            <person name="Gibson G."/>
            <person name="Gilbert D."/>
            <person name="Gnerre S."/>
            <person name="Godfrey J."/>
            <person name="Good R."/>
            <person name="Gotea V."/>
            <person name="Gravely B."/>
            <person name="Greenberg A.J."/>
            <person name="Griffiths-Jones S."/>
            <person name="Gross S."/>
            <person name="Guigo R."/>
            <person name="Gustafson E.A."/>
            <person name="Haerty W."/>
            <person name="Hahn M.W."/>
            <person name="Halligan D.L."/>
            <person name="Halpern A.L."/>
            <person name="Halter G.M."/>
            <person name="Han M.V."/>
            <person name="Heger A."/>
            <person name="Hillier L."/>
            <person name="Hinrichs A.S."/>
            <person name="Holmes I."/>
            <person name="Hoskins R.A."/>
            <person name="Hubisz M.J."/>
            <person name="Hultmark D."/>
            <person name="Huntley M.A."/>
            <person name="Jaffe D.B."/>
            <person name="Jagadeeshan S."/>
            <person name="Jeck W.R."/>
            <person name="Johnson J."/>
            <person name="Jones C.D."/>
            <person name="Jordan W.C."/>
            <person name="Karpen G.H."/>
            <person name="Kataoka E."/>
            <person name="Keightley P.D."/>
            <person name="Kheradpour P."/>
            <person name="Kirkness E.F."/>
            <person name="Koerich L.B."/>
            <person name="Kristiansen K."/>
            <person name="Kudrna D."/>
            <person name="Kulathinal R.J."/>
            <person name="Kumar S."/>
            <person name="Kwok R."/>
            <person name="Lander E."/>
            <person name="Langley C.H."/>
            <person name="Lapoint R."/>
            <person name="Lazzaro B.P."/>
            <person name="Lee S.J."/>
            <person name="Levesque L."/>
            <person name="Li R."/>
            <person name="Lin C.F."/>
            <person name="Lin M.F."/>
            <person name="Lindblad-Toh K."/>
            <person name="Llopart A."/>
            <person name="Long M."/>
            <person name="Low L."/>
            <person name="Lozovsky E."/>
            <person name="Lu J."/>
            <person name="Luo M."/>
            <person name="Machado C.A."/>
            <person name="Makalowski W."/>
            <person name="Marzo M."/>
            <person name="Matsuda M."/>
            <person name="Matzkin L."/>
            <person name="McAllister B."/>
            <person name="McBride C.S."/>
            <person name="McKernan B."/>
            <person name="McKernan K."/>
            <person name="Mendez-Lago M."/>
            <person name="Minx P."/>
            <person name="Mollenhauer M.U."/>
            <person name="Montooth K."/>
            <person name="Mount S.M."/>
            <person name="Mu X."/>
            <person name="Myers E."/>
            <person name="Negre B."/>
            <person name="Newfeld S."/>
            <person name="Nielsen R."/>
            <person name="Noor M.A."/>
            <person name="O'Grady P."/>
            <person name="Pachter L."/>
            <person name="Papaceit M."/>
            <person name="Parisi M.J."/>
            <person name="Parisi M."/>
            <person name="Parts L."/>
            <person name="Pedersen J.S."/>
            <person name="Pesole G."/>
            <person name="Phillippy A.M."/>
            <person name="Ponting C.P."/>
            <person name="Pop M."/>
            <person name="Porcelli D."/>
            <person name="Powell J.R."/>
            <person name="Prohaska S."/>
            <person name="Pruitt K."/>
            <person name="Puig M."/>
            <person name="Quesneville H."/>
            <person name="Ram K.R."/>
            <person name="Rand D."/>
            <person name="Rasmussen M.D."/>
            <person name="Reed L.K."/>
            <person name="Reenan R."/>
            <person name="Reily A."/>
            <person name="Remington K.A."/>
            <person name="Rieger T.T."/>
            <person name="Ritchie M.G."/>
            <person name="Robin C."/>
            <person name="Rogers Y.H."/>
            <person name="Rohde C."/>
            <person name="Rozas J."/>
            <person name="Rubenfield M.J."/>
            <person name="Ruiz A."/>
            <person name="Russo S."/>
            <person name="Salzberg S.L."/>
            <person name="Sanchez-Gracia A."/>
            <person name="Saranga D.J."/>
            <person name="Sato H."/>
            <person name="Schaeffer S.W."/>
            <person name="Schatz M.C."/>
            <person name="Schlenke T."/>
            <person name="Schwartz R."/>
            <person name="Segarra C."/>
            <person name="Singh R.S."/>
            <person name="Sirot L."/>
            <person name="Sirota M."/>
            <person name="Sisneros N.B."/>
            <person name="Smith C.D."/>
            <person name="Smith T.F."/>
            <person name="Spieth J."/>
            <person name="Stage D.E."/>
            <person name="Stark A."/>
            <person name="Stephan W."/>
            <person name="Strausberg R.L."/>
            <person name="Strempel S."/>
            <person name="Sturgill D."/>
            <person name="Sutton G."/>
            <person name="Sutton G.G."/>
            <person name="Tao W."/>
            <person name="Teichmann S."/>
            <person name="Tobari Y.N."/>
            <person name="Tomimura Y."/>
            <person name="Tsolas J.M."/>
            <person name="Valente V.L."/>
            <person name="Venter E."/>
            <person name="Venter J.C."/>
            <person name="Vicario S."/>
            <person name="Vieira F.G."/>
            <person name="Vilella A.J."/>
            <person name="Villasante A."/>
            <person name="Walenz B."/>
            <person name="Wang J."/>
            <person name="Wasserman M."/>
            <person name="Watts T."/>
            <person name="Wilson D."/>
            <person name="Wilson R.K."/>
            <person name="Wing R.A."/>
            <person name="Wolfner M.F."/>
            <person name="Wong A."/>
            <person name="Wong G.K."/>
            <person name="Wu C.I."/>
            <person name="Wu G."/>
            <person name="Yamamoto D."/>
            <person name="Yang H.P."/>
            <person name="Yang S.P."/>
            <person name="Yorke J.A."/>
            <person name="Yoshida K."/>
            <person name="Zdobnov E."/>
            <person name="Zhang P."/>
            <person name="Zhang Y."/>
            <person name="Zimin A.V."/>
            <person name="Baldwin J."/>
            <person name="Abdouelleil A."/>
            <person name="Abdulkadir J."/>
            <person name="Abebe A."/>
            <person name="Abera B."/>
            <person name="Abreu J."/>
            <person name="Acer S.C."/>
            <person name="Aftuck L."/>
            <person name="Alexander A."/>
            <person name="An P."/>
            <person name="Anderson E."/>
            <person name="Anderson S."/>
            <person name="Arachi H."/>
            <person name="Azer M."/>
            <person name="Bachantsang P."/>
            <person name="Barry A."/>
            <person name="Bayul T."/>
            <person name="Berlin A."/>
            <person name="Bessette D."/>
            <person name="Bloom T."/>
            <person name="Blye J."/>
            <person name="Boguslavskiy L."/>
            <person name="Bonnet C."/>
            <person name="Boukhgalter B."/>
            <person name="Bourzgui I."/>
            <person name="Brown A."/>
            <person name="Cahill P."/>
            <person name="Channer S."/>
            <person name="Cheshatsang Y."/>
            <person name="Chuda L."/>
            <person name="Citroen M."/>
            <person name="Collymore A."/>
            <person name="Cooke P."/>
            <person name="Costello M."/>
            <person name="D'Aco K."/>
            <person name="Daza R."/>
            <person name="De Haan G."/>
            <person name="DeGray S."/>
            <person name="DeMaso C."/>
            <person name="Dhargay N."/>
            <person name="Dooley K."/>
            <person name="Dooley E."/>
            <person name="Doricent M."/>
            <person name="Dorje P."/>
            <person name="Dorjee K."/>
            <person name="Dupes A."/>
            <person name="Elong R."/>
            <person name="Falk J."/>
            <person name="Farina A."/>
            <person name="Faro S."/>
            <person name="Ferguson D."/>
            <person name="Fisher S."/>
            <person name="Foley C.D."/>
            <person name="Franke A."/>
            <person name="Friedrich D."/>
            <person name="Gadbois L."/>
            <person name="Gearin G."/>
            <person name="Gearin C.R."/>
            <person name="Giannoukos G."/>
            <person name="Goode T."/>
            <person name="Graham J."/>
            <person name="Grandbois E."/>
            <person name="Grewal S."/>
            <person name="Gyaltsen K."/>
            <person name="Hafez N."/>
            <person name="Hagos B."/>
            <person name="Hall J."/>
            <person name="Henson C."/>
            <person name="Hollinger A."/>
            <person name="Honan T."/>
            <person name="Huard M.D."/>
            <person name="Hughes L."/>
            <person name="Hurhula B."/>
            <person name="Husby M.E."/>
            <person name="Kamat A."/>
            <person name="Kanga B."/>
            <person name="Kashin S."/>
            <person name="Khazanovich D."/>
            <person name="Kisner P."/>
            <person name="Lance K."/>
            <person name="Lara M."/>
            <person name="Lee W."/>
            <person name="Lennon N."/>
            <person name="Letendre F."/>
            <person name="LeVine R."/>
            <person name="Lipovsky A."/>
            <person name="Liu X."/>
            <person name="Liu J."/>
            <person name="Liu S."/>
            <person name="Lokyitsang T."/>
            <person name="Lokyitsang Y."/>
            <person name="Lubonja R."/>
            <person name="Lui A."/>
            <person name="MacDonald P."/>
            <person name="Magnisalis V."/>
            <person name="Maru K."/>
            <person name="Matthews C."/>
            <person name="McCusker W."/>
            <person name="McDonough S."/>
            <person name="Mehta T."/>
            <person name="Meldrim J."/>
            <person name="Meneus L."/>
            <person name="Mihai O."/>
            <person name="Mihalev A."/>
            <person name="Mihova T."/>
            <person name="Mittelman R."/>
            <person name="Mlenga V."/>
            <person name="Montmayeur A."/>
            <person name="Mulrain L."/>
            <person name="Navidi A."/>
            <person name="Naylor J."/>
            <person name="Negash T."/>
            <person name="Nguyen T."/>
            <person name="Nguyen N."/>
            <person name="Nicol R."/>
            <person name="Norbu C."/>
            <person name="Norbu N."/>
            <person name="Novod N."/>
            <person name="O'Neill B."/>
            <person name="Osman S."/>
            <person name="Markiewicz E."/>
            <person name="Oyono O.L."/>
            <person name="Patti C."/>
            <person name="Phunkhang P."/>
            <person name="Pierre F."/>
            <person name="Priest M."/>
            <person name="Raghuraman S."/>
            <person name="Rege F."/>
            <person name="Reyes R."/>
            <person name="Rise C."/>
            <person name="Rogov P."/>
            <person name="Ross K."/>
            <person name="Ryan E."/>
            <person name="Settipalli S."/>
            <person name="Shea T."/>
            <person name="Sherpa N."/>
            <person name="Shi L."/>
            <person name="Shih D."/>
            <person name="Sparrow T."/>
            <person name="Spaulding J."/>
            <person name="Stalker J."/>
            <person name="Stange-Thomann N."/>
            <person name="Stavropoulos S."/>
            <person name="Stone C."/>
            <person name="Strader C."/>
            <person name="Tesfaye S."/>
            <person name="Thomson T."/>
            <person name="Thoulutsang Y."/>
            <person name="Thoulutsang D."/>
            <person name="Topham K."/>
            <person name="Topping I."/>
            <person name="Tsamla T."/>
            <person name="Vassiliev H."/>
            <person name="Vo A."/>
            <person name="Wangchuk T."/>
            <person name="Wangdi T."/>
            <person name="Weiand M."/>
            <person name="Wilkinson J."/>
            <person name="Wilson A."/>
            <person name="Yadav S."/>
            <person name="Young G."/>
            <person name="Yu Q."/>
            <person name="Zembek L."/>
            <person name="Zhong D."/>
            <person name="Zimmer A."/>
            <person name="Zwirko Z."/>
            <person name="Jaffe D.B."/>
            <person name="Alvarez P."/>
            <person name="Brockman W."/>
            <person name="Butler J."/>
            <person name="Chin C."/>
            <person name="Gnerre S."/>
            <person name="Grabherr M."/>
            <person name="Kleber M."/>
            <person name="Mauceli E."/>
            <person name="MacCallum I."/>
        </authorList>
    </citation>
    <scope>NUCLEOTIDE SEQUENCE [LARGE SCALE GENOMIC DNA]</scope>
    <source>
        <strain evidence="2">white501</strain>
    </source>
</reference>
<organism evidence="1 2">
    <name type="scientific">Drosophila simulans</name>
    <name type="common">Fruit fly</name>
    <dbReference type="NCBI Taxonomy" id="7240"/>
    <lineage>
        <taxon>Eukaryota</taxon>
        <taxon>Metazoa</taxon>
        <taxon>Ecdysozoa</taxon>
        <taxon>Arthropoda</taxon>
        <taxon>Hexapoda</taxon>
        <taxon>Insecta</taxon>
        <taxon>Pterygota</taxon>
        <taxon>Neoptera</taxon>
        <taxon>Endopterygota</taxon>
        <taxon>Diptera</taxon>
        <taxon>Brachycera</taxon>
        <taxon>Muscomorpha</taxon>
        <taxon>Ephydroidea</taxon>
        <taxon>Drosophilidae</taxon>
        <taxon>Drosophila</taxon>
        <taxon>Sophophora</taxon>
    </lineage>
</organism>
<keyword evidence="2" id="KW-1185">Reference proteome</keyword>
<dbReference type="Proteomes" id="UP000000304">
    <property type="component" value="Chromosome X"/>
</dbReference>
<protein>
    <submittedName>
        <fullName evidence="1">GD17985</fullName>
    </submittedName>
</protein>
<proteinExistence type="predicted"/>
<evidence type="ECO:0000313" key="2">
    <source>
        <dbReference type="Proteomes" id="UP000000304"/>
    </source>
</evidence>
<dbReference type="AlphaFoldDB" id="B4R4B4"/>
<gene>
    <name evidence="1" type="primary">Dsim\GD17985</name>
    <name evidence="1" type="ORF">Dsim_GD17985</name>
</gene>
<dbReference type="EMBL" id="CM000366">
    <property type="protein sequence ID" value="EDX17816.1"/>
    <property type="molecule type" value="Genomic_DNA"/>
</dbReference>
<evidence type="ECO:0000313" key="1">
    <source>
        <dbReference type="EMBL" id="EDX17816.1"/>
    </source>
</evidence>